<dbReference type="AlphaFoldDB" id="A0A1A9AQ70"/>
<evidence type="ECO:0000313" key="4">
    <source>
        <dbReference type="Proteomes" id="UP000078550"/>
    </source>
</evidence>
<feature type="region of interest" description="Disordered" evidence="1">
    <location>
        <begin position="392"/>
        <end position="413"/>
    </location>
</feature>
<keyword evidence="5" id="KW-1185">Reference proteome</keyword>
<organism evidence="3 4">
    <name type="scientific">Plasmodium ovale wallikeri</name>
    <dbReference type="NCBI Taxonomy" id="864142"/>
    <lineage>
        <taxon>Eukaryota</taxon>
        <taxon>Sar</taxon>
        <taxon>Alveolata</taxon>
        <taxon>Apicomplexa</taxon>
        <taxon>Aconoidasida</taxon>
        <taxon>Haemosporida</taxon>
        <taxon>Plasmodiidae</taxon>
        <taxon>Plasmodium</taxon>
        <taxon>Plasmodium (Plasmodium)</taxon>
    </lineage>
</organism>
<evidence type="ECO:0000313" key="3">
    <source>
        <dbReference type="EMBL" id="SBT58333.1"/>
    </source>
</evidence>
<gene>
    <name evidence="2" type="ORF">POVWA1_074350</name>
    <name evidence="3" type="ORF">POVWA2_084370</name>
</gene>
<proteinExistence type="predicted"/>
<name>A0A1A9AQ70_PLAOA</name>
<dbReference type="EMBL" id="FLRE01002282">
    <property type="protein sequence ID" value="SBT58333.1"/>
    <property type="molecule type" value="Genomic_DNA"/>
</dbReference>
<evidence type="ECO:0000256" key="1">
    <source>
        <dbReference type="SAM" id="MobiDB-lite"/>
    </source>
</evidence>
<reference evidence="3" key="2">
    <citation type="submission" date="2016-05" db="EMBL/GenBank/DDBJ databases">
        <authorList>
            <person name="Lavstsen T."/>
            <person name="Jespersen J.S."/>
        </authorList>
    </citation>
    <scope>NUCLEOTIDE SEQUENCE [LARGE SCALE GENOMIC DNA]</scope>
</reference>
<sequence length="488" mass="58053">METEEKDYDIFENVEEYLQKEDFSNKNYVTHKGNFCYLTNNYALKSNIEVLRLCEKFVKYFEKLKSLYELDETKYSKYREYLNYWIKYKLITISFPDKHKSKFYEFIQDNYKVFAPNGELYNKIYQIQDKSCNNMYILYELYRLYYELENNNEKKCEKFYEKCVENYNIALNKCYFDDEKLCNPLEKFKIFYDSTRSTRLHMCSTKGLPELPKFVLPTSSHGKDYKKKFAYYLYQLSNTKMDEHSIISSVDYPNLLTLLSLNYNMLLKSNIEEKRENMMNILYEFITFSKNNNTITFLDSLIKKNFRGFYSGNVNNVPFLNLFIKEFFQDFYQKEKGEYEIIYEDCSTNTSEKSYCLKYKMCNEELGDNTIKLKDKLEAFIEYKPTSNEQLASKYSSDETSMHTEGEDSVSPNRTPLNVGVGVGALLTLSFLYKFTPIGSFVNRTFIGKGDTMYNYDEDVSQDYLDDDSDFNNYISENSTFNVAYSAA</sequence>
<feature type="compositionally biased region" description="Basic and acidic residues" evidence="1">
    <location>
        <begin position="396"/>
        <end position="406"/>
    </location>
</feature>
<protein>
    <submittedName>
        <fullName evidence="3">PIR Superfamily Protein</fullName>
    </submittedName>
</protein>
<accession>A0A1A9AQ70</accession>
<dbReference type="EMBL" id="FLRD01001007">
    <property type="protein sequence ID" value="SBT56093.1"/>
    <property type="molecule type" value="Genomic_DNA"/>
</dbReference>
<dbReference type="Proteomes" id="UP000078550">
    <property type="component" value="Unassembled WGS sequence"/>
</dbReference>
<evidence type="ECO:0000313" key="2">
    <source>
        <dbReference type="EMBL" id="SBT56093.1"/>
    </source>
</evidence>
<evidence type="ECO:0000313" key="5">
    <source>
        <dbReference type="Proteomes" id="UP000078555"/>
    </source>
</evidence>
<reference evidence="4 5" key="1">
    <citation type="submission" date="2016-05" db="EMBL/GenBank/DDBJ databases">
        <authorList>
            <person name="Naeem Raeece"/>
        </authorList>
    </citation>
    <scope>NUCLEOTIDE SEQUENCE [LARGE SCALE GENOMIC DNA]</scope>
</reference>
<dbReference type="Proteomes" id="UP000078555">
    <property type="component" value="Unassembled WGS sequence"/>
</dbReference>